<name>A0A0A3AT93_9PAST</name>
<gene>
    <name evidence="6" type="ORF">OA57_01760</name>
</gene>
<dbReference type="Gene3D" id="2.70.98.10">
    <property type="match status" value="1"/>
</dbReference>
<dbReference type="InterPro" id="IPR025532">
    <property type="entry name" value="G6P_1-epimerase"/>
</dbReference>
<dbReference type="PANTHER" id="PTHR11122:SF13">
    <property type="entry name" value="GLUCOSE-6-PHOSPHATE 1-EPIMERASE"/>
    <property type="match status" value="1"/>
</dbReference>
<dbReference type="Proteomes" id="UP000030380">
    <property type="component" value="Unassembled WGS sequence"/>
</dbReference>
<dbReference type="SUPFAM" id="SSF74650">
    <property type="entry name" value="Galactose mutarotase-like"/>
    <property type="match status" value="1"/>
</dbReference>
<dbReference type="GO" id="GO:0047938">
    <property type="term" value="F:glucose-6-phosphate 1-epimerase activity"/>
    <property type="evidence" value="ECO:0007669"/>
    <property type="project" value="UniProtKB-UniRule"/>
</dbReference>
<dbReference type="InterPro" id="IPR008183">
    <property type="entry name" value="Aldose_1/G6P_1-epimerase"/>
</dbReference>
<dbReference type="EC" id="5.1.3.15" evidence="4"/>
<accession>A0A0A3AT93</accession>
<evidence type="ECO:0000256" key="4">
    <source>
        <dbReference type="PIRNR" id="PIRNR016020"/>
    </source>
</evidence>
<dbReference type="RefSeq" id="WP_034612681.1">
    <property type="nucleotide sequence ID" value="NZ_JSUM01000003.1"/>
</dbReference>
<proteinExistence type="inferred from homology"/>
<dbReference type="InterPro" id="IPR014718">
    <property type="entry name" value="GH-type_carb-bd"/>
</dbReference>
<dbReference type="InterPro" id="IPR011013">
    <property type="entry name" value="Gal_mutarotase_sf_dom"/>
</dbReference>
<dbReference type="STRING" id="505317.OA57_01760"/>
<dbReference type="PIRSF" id="PIRSF016020">
    <property type="entry name" value="PHexose_mutarotase"/>
    <property type="match status" value="1"/>
</dbReference>
<comment type="catalytic activity">
    <reaction evidence="1">
        <text>alpha-D-glucose 6-phosphate = beta-D-glucose 6-phosphate</text>
        <dbReference type="Rhea" id="RHEA:16249"/>
        <dbReference type="ChEBI" id="CHEBI:58225"/>
        <dbReference type="ChEBI" id="CHEBI:58247"/>
        <dbReference type="EC" id="5.1.3.15"/>
    </reaction>
</comment>
<comment type="similarity">
    <text evidence="2 4">Belongs to the glucose-6-phosphate 1-epimerase family.</text>
</comment>
<evidence type="ECO:0000313" key="6">
    <source>
        <dbReference type="EMBL" id="KGQ70997.1"/>
    </source>
</evidence>
<dbReference type="EMBL" id="JSUM01000003">
    <property type="protein sequence ID" value="KGQ70997.1"/>
    <property type="molecule type" value="Genomic_DNA"/>
</dbReference>
<evidence type="ECO:0000313" key="7">
    <source>
        <dbReference type="Proteomes" id="UP000030380"/>
    </source>
</evidence>
<dbReference type="GO" id="GO:0005975">
    <property type="term" value="P:carbohydrate metabolic process"/>
    <property type="evidence" value="ECO:0007669"/>
    <property type="project" value="InterPro"/>
</dbReference>
<protein>
    <recommendedName>
        <fullName evidence="4">Putative glucose-6-phosphate 1-epimerase</fullName>
        <ecNumber evidence="4">5.1.3.15</ecNumber>
    </recommendedName>
</protein>
<organism evidence="6 7">
    <name type="scientific">Chelonobacter oris</name>
    <dbReference type="NCBI Taxonomy" id="505317"/>
    <lineage>
        <taxon>Bacteria</taxon>
        <taxon>Pseudomonadati</taxon>
        <taxon>Pseudomonadota</taxon>
        <taxon>Gammaproteobacteria</taxon>
        <taxon>Pasteurellales</taxon>
        <taxon>Pasteurellaceae</taxon>
        <taxon>Chelonobacter</taxon>
    </lineage>
</organism>
<feature type="active site" evidence="5">
    <location>
        <position position="153"/>
    </location>
</feature>
<evidence type="ECO:0000256" key="2">
    <source>
        <dbReference type="ARBA" id="ARBA00005866"/>
    </source>
</evidence>
<evidence type="ECO:0000256" key="3">
    <source>
        <dbReference type="ARBA" id="ARBA00023235"/>
    </source>
</evidence>
<dbReference type="CDD" id="cd09020">
    <property type="entry name" value="D-hex-6-P-epi_like"/>
    <property type="match status" value="1"/>
</dbReference>
<dbReference type="AlphaFoldDB" id="A0A0A3AT93"/>
<comment type="caution">
    <text evidence="6">The sequence shown here is derived from an EMBL/GenBank/DDBJ whole genome shotgun (WGS) entry which is preliminary data.</text>
</comment>
<keyword evidence="3 4" id="KW-0413">Isomerase</keyword>
<dbReference type="Pfam" id="PF01263">
    <property type="entry name" value="Aldose_epim"/>
    <property type="match status" value="1"/>
</dbReference>
<evidence type="ECO:0000256" key="5">
    <source>
        <dbReference type="PIRSR" id="PIRSR016020-1"/>
    </source>
</evidence>
<dbReference type="GO" id="GO:0030246">
    <property type="term" value="F:carbohydrate binding"/>
    <property type="evidence" value="ECO:0007669"/>
    <property type="project" value="UniProtKB-UniRule"/>
</dbReference>
<evidence type="ECO:0000256" key="1">
    <source>
        <dbReference type="ARBA" id="ARBA00001096"/>
    </source>
</evidence>
<sequence>MFHHTPTFIKQLHPALSLQQLNEIPVIVLEHAVGKAVIALQGAHLLSWQPHFAKQDLLWLSEIEPFKLGSAIRGGIPVCYPWFKDNGTPAHGYARITNWQLSQWQMDAENAALTFSLLDEHQLVEASLKMEFGEACRLTFTHYRTEPAQLALHSYFNIGDIAQTTLYGLPKTALDTLSGQQVCVPSPRTFEQEVDAVYSAENPISHIDDKAQQRIIDVEHLNASDIVVWNPWQKPTGNMSQNGYQTMLCVETSRISRPLQQGESVQAIIRLQR</sequence>
<reference evidence="6 7" key="1">
    <citation type="submission" date="2014-11" db="EMBL/GenBank/DDBJ databases">
        <title>Draft genome sequence of Chelonobacter oris 1662T, associated with respiratory disease in Hermann's Tortoises.</title>
        <authorList>
            <person name="Kudirkiene E."/>
            <person name="Hansen M.J."/>
            <person name="Bojesen A.M."/>
        </authorList>
    </citation>
    <scope>NUCLEOTIDE SEQUENCE [LARGE SCALE GENOMIC DNA]</scope>
    <source>
        <strain evidence="6 7">1662</strain>
    </source>
</reference>
<keyword evidence="7" id="KW-1185">Reference proteome</keyword>
<feature type="active site" evidence="5">
    <location>
        <position position="251"/>
    </location>
</feature>
<dbReference type="OrthoDB" id="9790727at2"/>
<dbReference type="PANTHER" id="PTHR11122">
    <property type="entry name" value="APOSPORY-ASSOCIATED PROTEIN C-RELATED"/>
    <property type="match status" value="1"/>
</dbReference>